<protein>
    <submittedName>
        <fullName evidence="2">Uncharacterized protein</fullName>
    </submittedName>
</protein>
<dbReference type="AlphaFoldDB" id="A0A0A9HBK5"/>
<dbReference type="EMBL" id="GBRH01165665">
    <property type="protein sequence ID" value="JAE32231.1"/>
    <property type="molecule type" value="Transcribed_RNA"/>
</dbReference>
<feature type="region of interest" description="Disordered" evidence="1">
    <location>
        <begin position="1"/>
        <end position="43"/>
    </location>
</feature>
<reference evidence="2" key="1">
    <citation type="submission" date="2014-09" db="EMBL/GenBank/DDBJ databases">
        <authorList>
            <person name="Magalhaes I.L.F."/>
            <person name="Oliveira U."/>
            <person name="Santos F.R."/>
            <person name="Vidigal T.H.D.A."/>
            <person name="Brescovit A.D."/>
            <person name="Santos A.J."/>
        </authorList>
    </citation>
    <scope>NUCLEOTIDE SEQUENCE</scope>
    <source>
        <tissue evidence="2">Shoot tissue taken approximately 20 cm above the soil surface</tissue>
    </source>
</reference>
<sequence>MEQEGGGVAEAEPQEAGAPHGGRHWSGCGGRRAAKLEGTAAAR</sequence>
<evidence type="ECO:0000256" key="1">
    <source>
        <dbReference type="SAM" id="MobiDB-lite"/>
    </source>
</evidence>
<proteinExistence type="predicted"/>
<organism evidence="2">
    <name type="scientific">Arundo donax</name>
    <name type="common">Giant reed</name>
    <name type="synonym">Donax arundinaceus</name>
    <dbReference type="NCBI Taxonomy" id="35708"/>
    <lineage>
        <taxon>Eukaryota</taxon>
        <taxon>Viridiplantae</taxon>
        <taxon>Streptophyta</taxon>
        <taxon>Embryophyta</taxon>
        <taxon>Tracheophyta</taxon>
        <taxon>Spermatophyta</taxon>
        <taxon>Magnoliopsida</taxon>
        <taxon>Liliopsida</taxon>
        <taxon>Poales</taxon>
        <taxon>Poaceae</taxon>
        <taxon>PACMAD clade</taxon>
        <taxon>Arundinoideae</taxon>
        <taxon>Arundineae</taxon>
        <taxon>Arundo</taxon>
    </lineage>
</organism>
<evidence type="ECO:0000313" key="2">
    <source>
        <dbReference type="EMBL" id="JAE32231.1"/>
    </source>
</evidence>
<name>A0A0A9HBK5_ARUDO</name>
<reference evidence="2" key="2">
    <citation type="journal article" date="2015" name="Data Brief">
        <title>Shoot transcriptome of the giant reed, Arundo donax.</title>
        <authorList>
            <person name="Barrero R.A."/>
            <person name="Guerrero F.D."/>
            <person name="Moolhuijzen P."/>
            <person name="Goolsby J.A."/>
            <person name="Tidwell J."/>
            <person name="Bellgard S.E."/>
            <person name="Bellgard M.I."/>
        </authorList>
    </citation>
    <scope>NUCLEOTIDE SEQUENCE</scope>
    <source>
        <tissue evidence="2">Shoot tissue taken approximately 20 cm above the soil surface</tissue>
    </source>
</reference>
<accession>A0A0A9HBK5</accession>